<dbReference type="Pfam" id="PF01966">
    <property type="entry name" value="HD"/>
    <property type="match status" value="1"/>
</dbReference>
<comment type="caution">
    <text evidence="7">Lacks conserved residue(s) required for the propagation of feature annotation.</text>
</comment>
<feature type="domain" description="ACT" evidence="8">
    <location>
        <begin position="810"/>
        <end position="892"/>
    </location>
</feature>
<evidence type="ECO:0000259" key="9">
    <source>
        <dbReference type="PROSITE" id="PS51831"/>
    </source>
</evidence>
<comment type="catalytic activity">
    <reaction evidence="7">
        <text>[protein-PII]-uridylyl-L-tyrosine + H2O = [protein-PII]-L-tyrosine + UMP + H(+)</text>
        <dbReference type="Rhea" id="RHEA:48600"/>
        <dbReference type="Rhea" id="RHEA-COMP:12147"/>
        <dbReference type="Rhea" id="RHEA-COMP:12148"/>
        <dbReference type="ChEBI" id="CHEBI:15377"/>
        <dbReference type="ChEBI" id="CHEBI:15378"/>
        <dbReference type="ChEBI" id="CHEBI:46858"/>
        <dbReference type="ChEBI" id="CHEBI:57865"/>
        <dbReference type="ChEBI" id="CHEBI:90602"/>
    </reaction>
</comment>
<dbReference type="SUPFAM" id="SSF81593">
    <property type="entry name" value="Nucleotidyltransferase substrate binding subunit/domain"/>
    <property type="match status" value="1"/>
</dbReference>
<evidence type="ECO:0000256" key="4">
    <source>
        <dbReference type="ARBA" id="ARBA00022801"/>
    </source>
</evidence>
<keyword evidence="2 7" id="KW-0548">Nucleotidyltransferase</keyword>
<dbReference type="EC" id="3.1.4.-" evidence="7"/>
<feature type="domain" description="HD" evidence="9">
    <location>
        <begin position="456"/>
        <end position="607"/>
    </location>
</feature>
<dbReference type="PROSITE" id="PS51831">
    <property type="entry name" value="HD"/>
    <property type="match status" value="1"/>
</dbReference>
<dbReference type="OrthoDB" id="9758038at2"/>
<name>A0A1I3F6N0_9PLAN</name>
<dbReference type="GO" id="GO:0008773">
    <property type="term" value="F:[protein-PII] uridylyltransferase activity"/>
    <property type="evidence" value="ECO:0007669"/>
    <property type="project" value="UniProtKB-UniRule"/>
</dbReference>
<keyword evidence="11" id="KW-1185">Reference proteome</keyword>
<dbReference type="EMBL" id="FOQD01000005">
    <property type="protein sequence ID" value="SFI06876.1"/>
    <property type="molecule type" value="Genomic_DNA"/>
</dbReference>
<dbReference type="SUPFAM" id="SSF81891">
    <property type="entry name" value="Poly A polymerase C-terminal region-like"/>
    <property type="match status" value="1"/>
</dbReference>
<sequence length="894" mass="101494">MTATKPSPVHEIARRKALIAAVRERARTMFEAGTPGIQIAAAICSGIEDVLLSLIEETLESFGDRRDFVAKQGAIVAIGGTGRGELAPYSDIDLLFLHNATNAADFDEFVPRFVQMCWDSGIQLGHAVRDVNTCIALSRRDPQIATALIESRHLWGNEKLTQTLIHQFRSRVVNRRKRKFIEDCLRARSEGWSAEGPLAQELEPDVKASAGGLRDLHLIRWVAYARYGIKDIDSLRLQGVLSKSDATRLKDAWEFLTRLRIDLHLSTNREQDRLTRDEQLRITRERGFTETAEQRPVERFMQEYFHHSSELATIAQRFASLQRRRSLAQKARDMLMGHRAEGYLYVTPDQITVADRHLPRICASLESMLHVYRSSALYDLPLSPQVREAIKQAVPKLEPVVSKESARLFMDILRCVRSLGPTLRSMFNTGLIDLVIPDVAHIRNLLQFNQYHHFTVDEHTLRAIETVTGYETDDTPIGAAYRAIRHKELLHLAVFLHDLGKGFETDHCIVGEEIALRIGTRLMLPEYQVEQLALLVRRHLEMADVAWRRDITDPALVLNFSRDIGSPDTLRMLYVLTAADVTSVGPGTWTHWKAGLLAELFDRCLVILSGKRYSFHEAERIRTVKQDVLSILSHTAPREHLPQWIDSQLGGFSSYYLTTTSPKQIAADLQIIEKLSPTAIEVVPSWSAETGTSEYRIITRNPLATTGCFYKMCGVLTAKRLAILSADINTTADGVVVDSYLVIDTDYGSEPPPSRFEEIAETFRDVLQGKVTVESLFIRNRRFGSERMQTVSDLPTRVQIDNESSDTRTIIDCFAHDRPGLLFTIARALFELNLSTDLAKISTHFDQVVDIFYVQELDGSKVRTPERIRQLKERLEQTLRHFEQHSHKQFLNGK</sequence>
<evidence type="ECO:0000256" key="2">
    <source>
        <dbReference type="ARBA" id="ARBA00022695"/>
    </source>
</evidence>
<evidence type="ECO:0000256" key="6">
    <source>
        <dbReference type="ARBA" id="ARBA00023268"/>
    </source>
</evidence>
<evidence type="ECO:0000256" key="3">
    <source>
        <dbReference type="ARBA" id="ARBA00022737"/>
    </source>
</evidence>
<evidence type="ECO:0000313" key="11">
    <source>
        <dbReference type="Proteomes" id="UP000199518"/>
    </source>
</evidence>
<comment type="domain">
    <text evidence="7">Has four distinct domains: an N-terminal nucleotidyltransferase (NT) domain responsible for UTase activity, a central HD domain that encodes UR activity, and two C-terminal ACT domains that seem to have a role in glutamine sensing.</text>
</comment>
<comment type="function">
    <text evidence="7">Modifies, by uridylylation and deuridylylation, the PII regulatory proteins (GlnB and homologs), in response to the nitrogen status of the cell that GlnD senses through the glutamine level. Under low glutamine levels, catalyzes the conversion of the PII proteins and UTP to PII-UMP and PPi, while under higher glutamine levels, GlnD hydrolyzes PII-UMP to PII and UMP (deuridylylation). Thus, controls uridylylation state and activity of the PII proteins, and plays an important role in the regulation of nitrogen metabolism.</text>
</comment>
<evidence type="ECO:0000256" key="1">
    <source>
        <dbReference type="ARBA" id="ARBA00022679"/>
    </source>
</evidence>
<protein>
    <recommendedName>
        <fullName evidence="7">Bifunctional uridylyltransferase/uridylyl-removing enzyme</fullName>
        <shortName evidence="7">UTase/UR</shortName>
    </recommendedName>
    <alternativeName>
        <fullName evidence="7">Bifunctional [protein-PII] modification enzyme</fullName>
    </alternativeName>
    <alternativeName>
        <fullName evidence="7">Bifunctional nitrogen sensor protein</fullName>
    </alternativeName>
    <domain>
        <recommendedName>
            <fullName evidence="7">[Protein-PII] uridylyltransferase</fullName>
            <shortName evidence="7">PII uridylyltransferase</shortName>
            <shortName evidence="7">UTase</shortName>
            <ecNumber evidence="7">2.7.7.59</ecNumber>
        </recommendedName>
    </domain>
    <domain>
        <recommendedName>
            <fullName evidence="7">[Protein-PII]-UMP uridylyl-removing enzyme</fullName>
            <shortName evidence="7">UR</shortName>
            <ecNumber evidence="7">3.1.4.-</ecNumber>
        </recommendedName>
    </domain>
</protein>
<comment type="catalytic activity">
    <reaction evidence="7">
        <text>[protein-PII]-L-tyrosine + UTP = [protein-PII]-uridylyl-L-tyrosine + diphosphate</text>
        <dbReference type="Rhea" id="RHEA:13673"/>
        <dbReference type="Rhea" id="RHEA-COMP:12147"/>
        <dbReference type="Rhea" id="RHEA-COMP:12148"/>
        <dbReference type="ChEBI" id="CHEBI:33019"/>
        <dbReference type="ChEBI" id="CHEBI:46398"/>
        <dbReference type="ChEBI" id="CHEBI:46858"/>
        <dbReference type="ChEBI" id="CHEBI:90602"/>
        <dbReference type="EC" id="2.7.7.59"/>
    </reaction>
</comment>
<dbReference type="NCBIfam" id="TIGR01693">
    <property type="entry name" value="UTase_glnD"/>
    <property type="match status" value="1"/>
</dbReference>
<reference evidence="11" key="1">
    <citation type="submission" date="2016-10" db="EMBL/GenBank/DDBJ databases">
        <authorList>
            <person name="Varghese N."/>
            <person name="Submissions S."/>
        </authorList>
    </citation>
    <scope>NUCLEOTIDE SEQUENCE [LARGE SCALE GENOMIC DNA]</scope>
    <source>
        <strain evidence="11">DSM 26348</strain>
    </source>
</reference>
<organism evidence="10 11">
    <name type="scientific">Planctomicrobium piriforme</name>
    <dbReference type="NCBI Taxonomy" id="1576369"/>
    <lineage>
        <taxon>Bacteria</taxon>
        <taxon>Pseudomonadati</taxon>
        <taxon>Planctomycetota</taxon>
        <taxon>Planctomycetia</taxon>
        <taxon>Planctomycetales</taxon>
        <taxon>Planctomycetaceae</taxon>
        <taxon>Planctomicrobium</taxon>
    </lineage>
</organism>
<dbReference type="SUPFAM" id="SSF55021">
    <property type="entry name" value="ACT-like"/>
    <property type="match status" value="1"/>
</dbReference>
<accession>A0A1I3F6N0</accession>
<dbReference type="GO" id="GO:0006808">
    <property type="term" value="P:regulation of nitrogen utilization"/>
    <property type="evidence" value="ECO:0007669"/>
    <property type="project" value="UniProtKB-UniRule"/>
</dbReference>
<keyword evidence="6 7" id="KW-0511">Multifunctional enzyme</keyword>
<comment type="similarity">
    <text evidence="7">Belongs to the GlnD family.</text>
</comment>
<comment type="activity regulation">
    <text evidence="7">Uridylyltransferase (UTase) activity is inhibited by glutamine, while glutamine activates uridylyl-removing (UR) activity.</text>
</comment>
<evidence type="ECO:0000313" key="10">
    <source>
        <dbReference type="EMBL" id="SFI06876.1"/>
    </source>
</evidence>
<evidence type="ECO:0000259" key="8">
    <source>
        <dbReference type="PROSITE" id="PS51671"/>
    </source>
</evidence>
<keyword evidence="4 7" id="KW-0378">Hydrolase</keyword>
<evidence type="ECO:0000256" key="7">
    <source>
        <dbReference type="HAMAP-Rule" id="MF_00277"/>
    </source>
</evidence>
<keyword evidence="5 7" id="KW-0460">Magnesium</keyword>
<dbReference type="SUPFAM" id="SSF81301">
    <property type="entry name" value="Nucleotidyltransferase"/>
    <property type="match status" value="1"/>
</dbReference>
<dbReference type="PANTHER" id="PTHR47320">
    <property type="entry name" value="BIFUNCTIONAL URIDYLYLTRANSFERASE/URIDYLYL-REMOVING ENZYME"/>
    <property type="match status" value="1"/>
</dbReference>
<dbReference type="InterPro" id="IPR043519">
    <property type="entry name" value="NT_sf"/>
</dbReference>
<dbReference type="InterPro" id="IPR003607">
    <property type="entry name" value="HD/PDEase_dom"/>
</dbReference>
<dbReference type="PANTHER" id="PTHR47320:SF1">
    <property type="entry name" value="BIFUNCTIONAL URIDYLYLTRANSFERASE_URIDYLYL-REMOVING ENZYME"/>
    <property type="match status" value="1"/>
</dbReference>
<dbReference type="Gene3D" id="1.20.120.330">
    <property type="entry name" value="Nucleotidyltransferases domain 2"/>
    <property type="match status" value="1"/>
</dbReference>
<gene>
    <name evidence="7" type="primary">glnD</name>
    <name evidence="10" type="ORF">SAMN05421753_105105</name>
</gene>
<dbReference type="Gene3D" id="3.30.460.10">
    <property type="entry name" value="Beta Polymerase, domain 2"/>
    <property type="match status" value="1"/>
</dbReference>
<dbReference type="Gene3D" id="1.10.3090.10">
    <property type="entry name" value="cca-adding enzyme, domain 2"/>
    <property type="match status" value="1"/>
</dbReference>
<dbReference type="PROSITE" id="PS51671">
    <property type="entry name" value="ACT"/>
    <property type="match status" value="1"/>
</dbReference>
<dbReference type="InterPro" id="IPR013546">
    <property type="entry name" value="PII_UdlTrfase/GS_AdlTrfase"/>
</dbReference>
<dbReference type="CDD" id="cd04899">
    <property type="entry name" value="ACT_ACR-UUR-like_2"/>
    <property type="match status" value="1"/>
</dbReference>
<keyword evidence="1 7" id="KW-0808">Transferase</keyword>
<dbReference type="EC" id="2.7.7.59" evidence="7"/>
<dbReference type="GO" id="GO:0008081">
    <property type="term" value="F:phosphoric diester hydrolase activity"/>
    <property type="evidence" value="ECO:0007669"/>
    <property type="project" value="UniProtKB-UniRule"/>
</dbReference>
<dbReference type="HAMAP" id="MF_00277">
    <property type="entry name" value="PII_uridylyl_transf"/>
    <property type="match status" value="1"/>
</dbReference>
<dbReference type="InterPro" id="IPR010043">
    <property type="entry name" value="UTase/UR"/>
</dbReference>
<dbReference type="Pfam" id="PF08335">
    <property type="entry name" value="GlnD_UR_UTase"/>
    <property type="match status" value="1"/>
</dbReference>
<dbReference type="Pfam" id="PF24931">
    <property type="entry name" value="ACT_ACR9_3rd"/>
    <property type="match status" value="1"/>
</dbReference>
<dbReference type="InterPro" id="IPR045865">
    <property type="entry name" value="ACT-like_dom_sf"/>
</dbReference>
<dbReference type="Proteomes" id="UP000199518">
    <property type="component" value="Unassembled WGS sequence"/>
</dbReference>
<keyword evidence="3" id="KW-0677">Repeat</keyword>
<dbReference type="CDD" id="cd05401">
    <property type="entry name" value="NT_GlnE_GlnD_like"/>
    <property type="match status" value="1"/>
</dbReference>
<feature type="region of interest" description="Uridylyltransferase" evidence="7">
    <location>
        <begin position="1"/>
        <end position="338"/>
    </location>
</feature>
<dbReference type="STRING" id="1576369.SAMN05421753_105105"/>
<evidence type="ECO:0000256" key="5">
    <source>
        <dbReference type="ARBA" id="ARBA00022842"/>
    </source>
</evidence>
<dbReference type="InterPro" id="IPR002912">
    <property type="entry name" value="ACT_dom"/>
</dbReference>
<dbReference type="RefSeq" id="WP_139228336.1">
    <property type="nucleotide sequence ID" value="NZ_FOQD01000005.1"/>
</dbReference>
<comment type="cofactor">
    <cofactor evidence="7">
        <name>Mg(2+)</name>
        <dbReference type="ChEBI" id="CHEBI:18420"/>
    </cofactor>
</comment>
<dbReference type="AlphaFoldDB" id="A0A1I3F6N0"/>
<proteinExistence type="inferred from homology"/>
<dbReference type="PIRSF" id="PIRSF006288">
    <property type="entry name" value="PII_uridyltransf"/>
    <property type="match status" value="1"/>
</dbReference>
<dbReference type="InterPro" id="IPR006674">
    <property type="entry name" value="HD_domain"/>
</dbReference>
<dbReference type="SMART" id="SM00471">
    <property type="entry name" value="HDc"/>
    <property type="match status" value="1"/>
</dbReference>